<dbReference type="PANTHER" id="PTHR44051">
    <property type="entry name" value="GLUTATHIONE S-TRANSFERASE-RELATED"/>
    <property type="match status" value="1"/>
</dbReference>
<dbReference type="PROSITE" id="PS50405">
    <property type="entry name" value="GST_CTER"/>
    <property type="match status" value="1"/>
</dbReference>
<sequence>MIVLHHLAYSRSTRVLCALEELGVDYELKSYERTQAFKAPAELADIHPLGKSPVIEDDGLVVAESSVILEYLNARYGDGRLAPPADTRERIAHDEWLQFVESTAGFSIMMTAIAASRGGLPEALEGWAAPVRRKMLETIAGGVGDGPFLFGDAFTLADIQMSYILAMAGHAGLLEDHPEVRAYLERIVHHPSFARALDIGGPMTPPKS</sequence>
<name>A0A506U4K8_9HYPH</name>
<protein>
    <submittedName>
        <fullName evidence="3">Glutathione S-transferase family protein</fullName>
    </submittedName>
</protein>
<feature type="domain" description="GST N-terminal" evidence="1">
    <location>
        <begin position="1"/>
        <end position="80"/>
    </location>
</feature>
<dbReference type="SUPFAM" id="SSF52833">
    <property type="entry name" value="Thioredoxin-like"/>
    <property type="match status" value="1"/>
</dbReference>
<dbReference type="CDD" id="cd03046">
    <property type="entry name" value="GST_N_GTT1_like"/>
    <property type="match status" value="1"/>
</dbReference>
<dbReference type="OrthoDB" id="9810080at2"/>
<feature type="domain" description="GST C-terminal" evidence="2">
    <location>
        <begin position="86"/>
        <end position="206"/>
    </location>
</feature>
<dbReference type="PANTHER" id="PTHR44051:SF9">
    <property type="entry name" value="GLUTATHIONE S-TRANSFERASE 1"/>
    <property type="match status" value="1"/>
</dbReference>
<dbReference type="SFLD" id="SFLDG01150">
    <property type="entry name" value="Main.1:_Beta-like"/>
    <property type="match status" value="1"/>
</dbReference>
<accession>A0A506U4K8</accession>
<dbReference type="SFLD" id="SFLDS00019">
    <property type="entry name" value="Glutathione_Transferase_(cytos"/>
    <property type="match status" value="1"/>
</dbReference>
<comment type="caution">
    <text evidence="3">The sequence shown here is derived from an EMBL/GenBank/DDBJ whole genome shotgun (WGS) entry which is preliminary data.</text>
</comment>
<dbReference type="PROSITE" id="PS50404">
    <property type="entry name" value="GST_NTER"/>
    <property type="match status" value="1"/>
</dbReference>
<dbReference type="InterPro" id="IPR010987">
    <property type="entry name" value="Glutathione-S-Trfase_C-like"/>
</dbReference>
<dbReference type="AlphaFoldDB" id="A0A506U4K8"/>
<keyword evidence="4" id="KW-1185">Reference proteome</keyword>
<dbReference type="GO" id="GO:0016740">
    <property type="term" value="F:transferase activity"/>
    <property type="evidence" value="ECO:0007669"/>
    <property type="project" value="UniProtKB-KW"/>
</dbReference>
<evidence type="ECO:0000313" key="3">
    <source>
        <dbReference type="EMBL" id="TPW29292.1"/>
    </source>
</evidence>
<evidence type="ECO:0000259" key="1">
    <source>
        <dbReference type="PROSITE" id="PS50404"/>
    </source>
</evidence>
<keyword evidence="3" id="KW-0808">Transferase</keyword>
<dbReference type="InterPro" id="IPR036249">
    <property type="entry name" value="Thioredoxin-like_sf"/>
</dbReference>
<dbReference type="RefSeq" id="WP_141166467.1">
    <property type="nucleotide sequence ID" value="NZ_VHLH01000012.1"/>
</dbReference>
<dbReference type="Proteomes" id="UP000320314">
    <property type="component" value="Unassembled WGS sequence"/>
</dbReference>
<dbReference type="InterPro" id="IPR004045">
    <property type="entry name" value="Glutathione_S-Trfase_N"/>
</dbReference>
<dbReference type="Pfam" id="PF13410">
    <property type="entry name" value="GST_C_2"/>
    <property type="match status" value="1"/>
</dbReference>
<dbReference type="SUPFAM" id="SSF47616">
    <property type="entry name" value="GST C-terminal domain-like"/>
    <property type="match status" value="1"/>
</dbReference>
<dbReference type="Gene3D" id="1.20.1050.10">
    <property type="match status" value="1"/>
</dbReference>
<dbReference type="SFLD" id="SFLDG00358">
    <property type="entry name" value="Main_(cytGST)"/>
    <property type="match status" value="1"/>
</dbReference>
<reference evidence="3 4" key="1">
    <citation type="submission" date="2019-06" db="EMBL/GenBank/DDBJ databases">
        <authorList>
            <person name="Li M."/>
        </authorList>
    </citation>
    <scope>NUCLEOTIDE SEQUENCE [LARGE SCALE GENOMIC DNA]</scope>
    <source>
        <strain evidence="3 4">BGMRC6574</strain>
    </source>
</reference>
<evidence type="ECO:0000259" key="2">
    <source>
        <dbReference type="PROSITE" id="PS50405"/>
    </source>
</evidence>
<dbReference type="Gene3D" id="3.40.30.10">
    <property type="entry name" value="Glutaredoxin"/>
    <property type="match status" value="1"/>
</dbReference>
<evidence type="ECO:0000313" key="4">
    <source>
        <dbReference type="Proteomes" id="UP000320314"/>
    </source>
</evidence>
<dbReference type="Pfam" id="PF02798">
    <property type="entry name" value="GST_N"/>
    <property type="match status" value="1"/>
</dbReference>
<proteinExistence type="predicted"/>
<dbReference type="InterPro" id="IPR040079">
    <property type="entry name" value="Glutathione_S-Trfase"/>
</dbReference>
<organism evidence="3 4">
    <name type="scientific">Pararhizobium mangrovi</name>
    <dbReference type="NCBI Taxonomy" id="2590452"/>
    <lineage>
        <taxon>Bacteria</taxon>
        <taxon>Pseudomonadati</taxon>
        <taxon>Pseudomonadota</taxon>
        <taxon>Alphaproteobacteria</taxon>
        <taxon>Hyphomicrobiales</taxon>
        <taxon>Rhizobiaceae</taxon>
        <taxon>Rhizobium/Agrobacterium group</taxon>
        <taxon>Pararhizobium</taxon>
    </lineage>
</organism>
<dbReference type="EMBL" id="VHLH01000012">
    <property type="protein sequence ID" value="TPW29292.1"/>
    <property type="molecule type" value="Genomic_DNA"/>
</dbReference>
<gene>
    <name evidence="3" type="ORF">FJU11_07740</name>
</gene>
<dbReference type="InterPro" id="IPR036282">
    <property type="entry name" value="Glutathione-S-Trfase_C_sf"/>
</dbReference>